<dbReference type="InterPro" id="IPR008168">
    <property type="entry name" value="Cyt_C_IC"/>
</dbReference>
<proteinExistence type="predicted"/>
<dbReference type="PIRSF" id="PIRSF000005">
    <property type="entry name" value="Cytochrome_c4"/>
    <property type="match status" value="1"/>
</dbReference>
<evidence type="ECO:0000256" key="10">
    <source>
        <dbReference type="ARBA" id="ARBA00068434"/>
    </source>
</evidence>
<evidence type="ECO:0000256" key="13">
    <source>
        <dbReference type="SAM" id="SignalP"/>
    </source>
</evidence>
<evidence type="ECO:0000256" key="1">
    <source>
        <dbReference type="ARBA" id="ARBA00004418"/>
    </source>
</evidence>
<evidence type="ECO:0000256" key="3">
    <source>
        <dbReference type="ARBA" id="ARBA00022617"/>
    </source>
</evidence>
<reference evidence="15" key="1">
    <citation type="submission" date="2014-07" db="EMBL/GenBank/DDBJ databases">
        <authorList>
            <person name="Urmite Genomes Urmite Genomes"/>
        </authorList>
    </citation>
    <scope>NUCLEOTIDE SEQUENCE</scope>
    <source>
        <strain evidence="15">12M76_air</strain>
    </source>
</reference>
<dbReference type="FunFam" id="1.10.760.10:FF:000016">
    <property type="entry name" value="Cytochrome c4"/>
    <property type="match status" value="1"/>
</dbReference>
<sequence length="202" mass="21102">MNKLLVSLVLSLGVAGSAHALQGDAEAGKGKVAVCAACHGNDGNSMMPNWPKLAGQGERYLLKQLIDIKEGVRVVPEMTGIVANMSEQDLADTAAYYATQTPVGGAADPELAARGEAIYRGGDLETGLPACTGCHSPTGQGNDPAAYPQLAGQHAAYTAKQLTDFREGNRVNDGDAMIMQTIASRLSNKDIEAVSNYIQGLR</sequence>
<dbReference type="RefSeq" id="WP_044499371.1">
    <property type="nucleotide sequence ID" value="NZ_LK391969.1"/>
</dbReference>
<dbReference type="PATRIC" id="fig|1461581.3.peg.1700"/>
<dbReference type="OrthoDB" id="9773456at2"/>
<dbReference type="AlphaFoldDB" id="A0A078MBK1"/>
<keyword evidence="3 11" id="KW-0349">Heme</keyword>
<feature type="binding site" description="axial binding residue" evidence="12">
    <location>
        <position position="179"/>
    </location>
    <ligand>
        <name>heme c</name>
        <dbReference type="ChEBI" id="CHEBI:61717"/>
        <label>2</label>
    </ligand>
    <ligandPart>
        <name>Fe</name>
        <dbReference type="ChEBI" id="CHEBI:18248"/>
    </ligandPart>
</feature>
<dbReference type="PRINTS" id="PR00605">
    <property type="entry name" value="CYTCHROMECIC"/>
</dbReference>
<evidence type="ECO:0000256" key="5">
    <source>
        <dbReference type="ARBA" id="ARBA00022729"/>
    </source>
</evidence>
<feature type="domain" description="Cytochrome c" evidence="14">
    <location>
        <begin position="23"/>
        <end position="101"/>
    </location>
</feature>
<feature type="binding site" description="axial binding residue" evidence="12">
    <location>
        <position position="135"/>
    </location>
    <ligand>
        <name>heme c</name>
        <dbReference type="ChEBI" id="CHEBI:61717"/>
        <label>2</label>
    </ligand>
    <ligandPart>
        <name>Fe</name>
        <dbReference type="ChEBI" id="CHEBI:18248"/>
    </ligandPart>
</feature>
<dbReference type="EMBL" id="LM997413">
    <property type="protein sequence ID" value="CEA04773.1"/>
    <property type="molecule type" value="Genomic_DNA"/>
</dbReference>
<feature type="domain" description="Cytochrome c" evidence="14">
    <location>
        <begin position="110"/>
        <end position="202"/>
    </location>
</feature>
<dbReference type="GO" id="GO:0042597">
    <property type="term" value="C:periplasmic space"/>
    <property type="evidence" value="ECO:0007669"/>
    <property type="project" value="UniProtKB-SubCell"/>
</dbReference>
<gene>
    <name evidence="15" type="ORF">BN1049_01722</name>
</gene>
<comment type="subcellular location">
    <subcellularLocation>
        <location evidence="1">Periplasm</location>
    </subcellularLocation>
</comment>
<feature type="binding site" description="covalent" evidence="11">
    <location>
        <position position="35"/>
    </location>
    <ligand>
        <name>heme c</name>
        <dbReference type="ChEBI" id="CHEBI:61717"/>
        <label>1</label>
    </ligand>
</feature>
<feature type="binding site" description="covalent" evidence="11">
    <location>
        <position position="38"/>
    </location>
    <ligand>
        <name>heme c</name>
        <dbReference type="ChEBI" id="CHEBI:61717"/>
        <label>1</label>
    </ligand>
</feature>
<evidence type="ECO:0000256" key="4">
    <source>
        <dbReference type="ARBA" id="ARBA00022723"/>
    </source>
</evidence>
<dbReference type="InterPro" id="IPR050597">
    <property type="entry name" value="Cytochrome_c_Oxidase_Subunit"/>
</dbReference>
<evidence type="ECO:0000256" key="6">
    <source>
        <dbReference type="ARBA" id="ARBA00022764"/>
    </source>
</evidence>
<dbReference type="PANTHER" id="PTHR33751">
    <property type="entry name" value="CBB3-TYPE CYTOCHROME C OXIDASE SUBUNIT FIXP"/>
    <property type="match status" value="1"/>
</dbReference>
<keyword evidence="4 12" id="KW-0479">Metal-binding</keyword>
<feature type="binding site" description="covalent" evidence="11">
    <location>
        <position position="131"/>
    </location>
    <ligand>
        <name>heme c</name>
        <dbReference type="ChEBI" id="CHEBI:61717"/>
        <label>2</label>
    </ligand>
</feature>
<comment type="PTM">
    <text evidence="11">Binds 2 heme c groups covalently per subunit.</text>
</comment>
<evidence type="ECO:0000313" key="15">
    <source>
        <dbReference type="EMBL" id="CEA04773.1"/>
    </source>
</evidence>
<keyword evidence="5 13" id="KW-0732">Signal</keyword>
<dbReference type="Gene3D" id="1.10.760.10">
    <property type="entry name" value="Cytochrome c-like domain"/>
    <property type="match status" value="2"/>
</dbReference>
<dbReference type="SUPFAM" id="SSF46626">
    <property type="entry name" value="Cytochrome c"/>
    <property type="match status" value="2"/>
</dbReference>
<feature type="chain" id="PRO_5007377856" description="Cytochrome c4" evidence="13">
    <location>
        <begin position="21"/>
        <end position="202"/>
    </location>
</feature>
<keyword evidence="2" id="KW-0813">Transport</keyword>
<evidence type="ECO:0000256" key="11">
    <source>
        <dbReference type="PIRSR" id="PIRSR000005-1"/>
    </source>
</evidence>
<keyword evidence="8 12" id="KW-0408">Iron</keyword>
<protein>
    <recommendedName>
        <fullName evidence="10">Cytochrome c4</fullName>
    </recommendedName>
</protein>
<keyword evidence="7" id="KW-0249">Electron transport</keyword>
<dbReference type="PANTHER" id="PTHR33751:SF9">
    <property type="entry name" value="CYTOCHROME C4"/>
    <property type="match status" value="1"/>
</dbReference>
<dbReference type="InterPro" id="IPR009056">
    <property type="entry name" value="Cyt_c-like_dom"/>
</dbReference>
<name>A0A078MBK1_9PSED</name>
<evidence type="ECO:0000256" key="12">
    <source>
        <dbReference type="PIRSR" id="PIRSR000005-2"/>
    </source>
</evidence>
<comment type="function">
    <text evidence="9">Diheme, high potential cytochrome c believed to be an intermediate electron donor to terminal oxidation systems.</text>
</comment>
<dbReference type="InterPro" id="IPR036909">
    <property type="entry name" value="Cyt_c-like_dom_sf"/>
</dbReference>
<keyword evidence="6" id="KW-0574">Periplasm</keyword>
<feature type="signal peptide" evidence="13">
    <location>
        <begin position="1"/>
        <end position="20"/>
    </location>
</feature>
<evidence type="ECO:0000256" key="2">
    <source>
        <dbReference type="ARBA" id="ARBA00022448"/>
    </source>
</evidence>
<evidence type="ECO:0000256" key="8">
    <source>
        <dbReference type="ARBA" id="ARBA00023004"/>
    </source>
</evidence>
<dbReference type="EMBL" id="LK391969">
    <property type="protein sequence ID" value="CEF26788.1"/>
    <property type="molecule type" value="Genomic_DNA"/>
</dbReference>
<dbReference type="InterPro" id="IPR024167">
    <property type="entry name" value="Cytochrome_c4-like"/>
</dbReference>
<feature type="binding site" description="axial binding residue" evidence="12">
    <location>
        <position position="78"/>
    </location>
    <ligand>
        <name>heme c</name>
        <dbReference type="ChEBI" id="CHEBI:61717"/>
        <label>1</label>
    </ligand>
    <ligandPart>
        <name>Fe</name>
        <dbReference type="ChEBI" id="CHEBI:18248"/>
    </ligandPart>
</feature>
<evidence type="ECO:0000259" key="14">
    <source>
        <dbReference type="PROSITE" id="PS51007"/>
    </source>
</evidence>
<dbReference type="PROSITE" id="PS51007">
    <property type="entry name" value="CYTC"/>
    <property type="match status" value="2"/>
</dbReference>
<evidence type="ECO:0000256" key="7">
    <source>
        <dbReference type="ARBA" id="ARBA00022982"/>
    </source>
</evidence>
<evidence type="ECO:0000256" key="9">
    <source>
        <dbReference type="ARBA" id="ARBA00053316"/>
    </source>
</evidence>
<dbReference type="Pfam" id="PF00034">
    <property type="entry name" value="Cytochrom_C"/>
    <property type="match status" value="2"/>
</dbReference>
<feature type="binding site" description="axial binding residue" evidence="12">
    <location>
        <position position="39"/>
    </location>
    <ligand>
        <name>heme c</name>
        <dbReference type="ChEBI" id="CHEBI:61717"/>
        <label>1</label>
    </ligand>
    <ligandPart>
        <name>Fe</name>
        <dbReference type="ChEBI" id="CHEBI:18248"/>
    </ligandPart>
</feature>
<dbReference type="GO" id="GO:0009055">
    <property type="term" value="F:electron transfer activity"/>
    <property type="evidence" value="ECO:0007669"/>
    <property type="project" value="InterPro"/>
</dbReference>
<accession>A0A078MBK1</accession>
<organism evidence="15">
    <name type="scientific">Pseudomonas saudimassiliensis</name>
    <dbReference type="NCBI Taxonomy" id="1461581"/>
    <lineage>
        <taxon>Bacteria</taxon>
        <taxon>Pseudomonadati</taxon>
        <taxon>Pseudomonadota</taxon>
        <taxon>Gammaproteobacteria</taxon>
        <taxon>Pseudomonadales</taxon>
        <taxon>Pseudomonadaceae</taxon>
        <taxon>Pseudomonas</taxon>
    </lineage>
</organism>
<feature type="binding site" description="covalent" evidence="11">
    <location>
        <position position="134"/>
    </location>
    <ligand>
        <name>heme c</name>
        <dbReference type="ChEBI" id="CHEBI:61717"/>
        <label>2</label>
    </ligand>
</feature>
<dbReference type="GO" id="GO:0020037">
    <property type="term" value="F:heme binding"/>
    <property type="evidence" value="ECO:0007669"/>
    <property type="project" value="InterPro"/>
</dbReference>
<dbReference type="GO" id="GO:0005506">
    <property type="term" value="F:iron ion binding"/>
    <property type="evidence" value="ECO:0007669"/>
    <property type="project" value="InterPro"/>
</dbReference>